<reference evidence="4" key="1">
    <citation type="submission" date="2017-01" db="EMBL/GenBank/DDBJ databases">
        <authorList>
            <person name="Varghese N."/>
            <person name="Submissions S."/>
        </authorList>
    </citation>
    <scope>NUCLEOTIDE SEQUENCE [LARGE SCALE GENOMIC DNA]</scope>
    <source>
        <strain evidence="4">3bp</strain>
    </source>
</reference>
<dbReference type="InterPro" id="IPR036388">
    <property type="entry name" value="WH-like_DNA-bd_sf"/>
</dbReference>
<feature type="domain" description="Transcription regulator PadR N-terminal" evidence="2">
    <location>
        <begin position="17"/>
        <end position="90"/>
    </location>
</feature>
<dbReference type="InterPro" id="IPR052509">
    <property type="entry name" value="Metal_resp_DNA-bind_regulator"/>
</dbReference>
<dbReference type="InterPro" id="IPR005149">
    <property type="entry name" value="Tscrpt_reg_PadR_N"/>
</dbReference>
<dbReference type="Pfam" id="PF03551">
    <property type="entry name" value="PadR"/>
    <property type="match status" value="1"/>
</dbReference>
<dbReference type="SUPFAM" id="SSF46785">
    <property type="entry name" value="Winged helix' DNA-binding domain"/>
    <property type="match status" value="1"/>
</dbReference>
<feature type="region of interest" description="Disordered" evidence="1">
    <location>
        <begin position="107"/>
        <end position="141"/>
    </location>
</feature>
<evidence type="ECO:0000313" key="4">
    <source>
        <dbReference type="Proteomes" id="UP000186235"/>
    </source>
</evidence>
<dbReference type="EMBL" id="FTMI01000001">
    <property type="protein sequence ID" value="SIP95298.1"/>
    <property type="molecule type" value="Genomic_DNA"/>
</dbReference>
<accession>A0A1N6NT41</accession>
<gene>
    <name evidence="3" type="ORF">SAMN05518682_0714</name>
</gene>
<dbReference type="AlphaFoldDB" id="A0A1N6NT41"/>
<name>A0A1N6NT41_9MICO</name>
<protein>
    <submittedName>
        <fullName evidence="3">Transcriptional regulator, PadR family</fullName>
    </submittedName>
</protein>
<dbReference type="PANTHER" id="PTHR33169">
    <property type="entry name" value="PADR-FAMILY TRANSCRIPTIONAL REGULATOR"/>
    <property type="match status" value="1"/>
</dbReference>
<keyword evidence="4" id="KW-1185">Reference proteome</keyword>
<evidence type="ECO:0000259" key="2">
    <source>
        <dbReference type="Pfam" id="PF03551"/>
    </source>
</evidence>
<proteinExistence type="predicted"/>
<dbReference type="Proteomes" id="UP000186235">
    <property type="component" value="Unassembled WGS sequence"/>
</dbReference>
<dbReference type="Gene3D" id="1.10.10.10">
    <property type="entry name" value="Winged helix-like DNA-binding domain superfamily/Winged helix DNA-binding domain"/>
    <property type="match status" value="1"/>
</dbReference>
<dbReference type="PANTHER" id="PTHR33169:SF13">
    <property type="entry name" value="PADR-FAMILY TRANSCRIPTIONAL REGULATOR"/>
    <property type="match status" value="1"/>
</dbReference>
<sequence>MVAAMASKPLQEPAFLVLSALAAGPLHGYGIAQDVESSSDGRVTLRAGTLYGAIDRLVAAGLVEVDHEEVVDSRLRRYYRLTTEGGSRLAAEAERAEAQARRALERLGARRRTAAPAGDRTAARPARGIGGGVVDGGAVPA</sequence>
<organism evidence="3 4">
    <name type="scientific">Cellulosimicrobium aquatile</name>
    <dbReference type="NCBI Taxonomy" id="1612203"/>
    <lineage>
        <taxon>Bacteria</taxon>
        <taxon>Bacillati</taxon>
        <taxon>Actinomycetota</taxon>
        <taxon>Actinomycetes</taxon>
        <taxon>Micrococcales</taxon>
        <taxon>Promicromonosporaceae</taxon>
        <taxon>Cellulosimicrobium</taxon>
    </lineage>
</organism>
<evidence type="ECO:0000256" key="1">
    <source>
        <dbReference type="SAM" id="MobiDB-lite"/>
    </source>
</evidence>
<dbReference type="InterPro" id="IPR036390">
    <property type="entry name" value="WH_DNA-bd_sf"/>
</dbReference>
<evidence type="ECO:0000313" key="3">
    <source>
        <dbReference type="EMBL" id="SIP95298.1"/>
    </source>
</evidence>